<sequence>MDGFWKWLFIIVMVMVTVRCETNSSLYKAEENGIRFEAPRFLVTPIIWVDKQVGESLEWGFNSPFADDYEFKFAKAREEAPALAE</sequence>
<dbReference type="Proteomes" id="UP001310248">
    <property type="component" value="Unassembled WGS sequence"/>
</dbReference>
<protein>
    <submittedName>
        <fullName evidence="1">Uncharacterized protein</fullName>
    </submittedName>
</protein>
<accession>A0ABU7G9L6</accession>
<reference evidence="2" key="1">
    <citation type="submission" date="2023-07" db="EMBL/GenBank/DDBJ databases">
        <title>Draft genome sequence of Agarivorans aestuarii strain ZMCS4, a CAZymes producing bacteria isolated from the marine brown algae Clodostephus spongiosus.</title>
        <authorList>
            <person name="Lorente B."/>
            <person name="Cabral C."/>
            <person name="Frias J."/>
            <person name="Faria J."/>
            <person name="Toubarro D."/>
        </authorList>
    </citation>
    <scope>NUCLEOTIDE SEQUENCE [LARGE SCALE GENOMIC DNA]</scope>
    <source>
        <strain evidence="2">ZMCS4</strain>
    </source>
</reference>
<organism evidence="1 2">
    <name type="scientific">Agarivorans aestuarii</name>
    <dbReference type="NCBI Taxonomy" id="1563703"/>
    <lineage>
        <taxon>Bacteria</taxon>
        <taxon>Pseudomonadati</taxon>
        <taxon>Pseudomonadota</taxon>
        <taxon>Gammaproteobacteria</taxon>
        <taxon>Alteromonadales</taxon>
        <taxon>Alteromonadaceae</taxon>
        <taxon>Agarivorans</taxon>
    </lineage>
</organism>
<dbReference type="EMBL" id="JAYDYW010000017">
    <property type="protein sequence ID" value="MEE1676107.1"/>
    <property type="molecule type" value="Genomic_DNA"/>
</dbReference>
<dbReference type="RefSeq" id="WP_329776836.1">
    <property type="nucleotide sequence ID" value="NZ_JAYDYW010000017.1"/>
</dbReference>
<evidence type="ECO:0000313" key="1">
    <source>
        <dbReference type="EMBL" id="MEE1676107.1"/>
    </source>
</evidence>
<evidence type="ECO:0000313" key="2">
    <source>
        <dbReference type="Proteomes" id="UP001310248"/>
    </source>
</evidence>
<reference evidence="1 2" key="2">
    <citation type="submission" date="2023-12" db="EMBL/GenBank/DDBJ databases">
        <authorList>
            <consortium name="Cladostephus spongiosus"/>
            <person name="Lorente B."/>
            <person name="Cabral C."/>
            <person name="Frias J."/>
            <person name="Faria J."/>
            <person name="Toubarro D."/>
        </authorList>
    </citation>
    <scope>NUCLEOTIDE SEQUENCE [LARGE SCALE GENOMIC DNA]</scope>
    <source>
        <strain evidence="1 2">ZMCS4</strain>
    </source>
</reference>
<name>A0ABU7G9L6_9ALTE</name>
<keyword evidence="2" id="KW-1185">Reference proteome</keyword>
<comment type="caution">
    <text evidence="1">The sequence shown here is derived from an EMBL/GenBank/DDBJ whole genome shotgun (WGS) entry which is preliminary data.</text>
</comment>
<proteinExistence type="predicted"/>
<gene>
    <name evidence="1" type="ORF">SNR37_001434</name>
</gene>